<dbReference type="PROSITE" id="PS50928">
    <property type="entry name" value="ABC_TM1"/>
    <property type="match status" value="1"/>
</dbReference>
<dbReference type="Pfam" id="PF19300">
    <property type="entry name" value="BPD_transp_1_N"/>
    <property type="match status" value="1"/>
</dbReference>
<dbReference type="CDD" id="cd06261">
    <property type="entry name" value="TM_PBP2"/>
    <property type="match status" value="1"/>
</dbReference>
<comment type="caution">
    <text evidence="9">The sequence shown here is derived from an EMBL/GenBank/DDBJ whole genome shotgun (WGS) entry which is preliminary data.</text>
</comment>
<dbReference type="RefSeq" id="WP_023054481.1">
    <property type="nucleotide sequence ID" value="NZ_AWXA01000053.1"/>
</dbReference>
<feature type="transmembrane region" description="Helical" evidence="7">
    <location>
        <begin position="139"/>
        <end position="162"/>
    </location>
</feature>
<dbReference type="STRING" id="1111454.HMPREF1250_1752"/>
<gene>
    <name evidence="9" type="ORF">HMPREF1250_1752</name>
</gene>
<dbReference type="PANTHER" id="PTHR43163">
    <property type="entry name" value="DIPEPTIDE TRANSPORT SYSTEM PERMEASE PROTEIN DPPB-RELATED"/>
    <property type="match status" value="1"/>
</dbReference>
<evidence type="ECO:0000256" key="4">
    <source>
        <dbReference type="ARBA" id="ARBA00022692"/>
    </source>
</evidence>
<organism evidence="9 10">
    <name type="scientific">Megasphaera vaginalis</name>
    <name type="common">ex Srinivasan et al. 2021</name>
    <dbReference type="NCBI Taxonomy" id="1111454"/>
    <lineage>
        <taxon>Bacteria</taxon>
        <taxon>Bacillati</taxon>
        <taxon>Bacillota</taxon>
        <taxon>Negativicutes</taxon>
        <taxon>Veillonellales</taxon>
        <taxon>Veillonellaceae</taxon>
        <taxon>Megasphaera</taxon>
    </lineage>
</organism>
<dbReference type="EMBL" id="AWXA01000053">
    <property type="protein sequence ID" value="ERT57174.1"/>
    <property type="molecule type" value="Genomic_DNA"/>
</dbReference>
<dbReference type="PANTHER" id="PTHR43163:SF6">
    <property type="entry name" value="DIPEPTIDE TRANSPORT SYSTEM PERMEASE PROTEIN DPPB-RELATED"/>
    <property type="match status" value="1"/>
</dbReference>
<keyword evidence="6 7" id="KW-0472">Membrane</keyword>
<evidence type="ECO:0000256" key="2">
    <source>
        <dbReference type="ARBA" id="ARBA00022448"/>
    </source>
</evidence>
<evidence type="ECO:0000313" key="10">
    <source>
        <dbReference type="Proteomes" id="UP000017090"/>
    </source>
</evidence>
<keyword evidence="10" id="KW-1185">Reference proteome</keyword>
<evidence type="ECO:0000256" key="1">
    <source>
        <dbReference type="ARBA" id="ARBA00004651"/>
    </source>
</evidence>
<feature type="transmembrane region" description="Helical" evidence="7">
    <location>
        <begin position="182"/>
        <end position="199"/>
    </location>
</feature>
<evidence type="ECO:0000256" key="7">
    <source>
        <dbReference type="RuleBase" id="RU363032"/>
    </source>
</evidence>
<dbReference type="PATRIC" id="fig|1111454.3.peg.2043"/>
<proteinExistence type="inferred from homology"/>
<dbReference type="Pfam" id="PF00528">
    <property type="entry name" value="BPD_transp_1"/>
    <property type="match status" value="1"/>
</dbReference>
<dbReference type="eggNOG" id="COG0601">
    <property type="taxonomic scope" value="Bacteria"/>
</dbReference>
<feature type="transmembrane region" description="Helical" evidence="7">
    <location>
        <begin position="104"/>
        <end position="127"/>
    </location>
</feature>
<dbReference type="GO" id="GO:0071916">
    <property type="term" value="F:dipeptide transmembrane transporter activity"/>
    <property type="evidence" value="ECO:0007669"/>
    <property type="project" value="TreeGrafter"/>
</dbReference>
<feature type="domain" description="ABC transmembrane type-1" evidence="8">
    <location>
        <begin position="102"/>
        <end position="303"/>
    </location>
</feature>
<evidence type="ECO:0000256" key="5">
    <source>
        <dbReference type="ARBA" id="ARBA00022989"/>
    </source>
</evidence>
<evidence type="ECO:0000259" key="8">
    <source>
        <dbReference type="PROSITE" id="PS50928"/>
    </source>
</evidence>
<dbReference type="SUPFAM" id="SSF161098">
    <property type="entry name" value="MetI-like"/>
    <property type="match status" value="1"/>
</dbReference>
<dbReference type="InterPro" id="IPR035906">
    <property type="entry name" value="MetI-like_sf"/>
</dbReference>
<comment type="similarity">
    <text evidence="7">Belongs to the binding-protein-dependent transport system permease family.</text>
</comment>
<feature type="transmembrane region" description="Helical" evidence="7">
    <location>
        <begin position="235"/>
        <end position="256"/>
    </location>
</feature>
<keyword evidence="4 7" id="KW-0812">Transmembrane</keyword>
<protein>
    <submittedName>
        <fullName evidence="9">Putative nickel transport system permease protein NikB</fullName>
    </submittedName>
</protein>
<feature type="transmembrane region" description="Helical" evidence="7">
    <location>
        <begin position="12"/>
        <end position="32"/>
    </location>
</feature>
<dbReference type="OrthoDB" id="9773221at2"/>
<evidence type="ECO:0000256" key="3">
    <source>
        <dbReference type="ARBA" id="ARBA00022475"/>
    </source>
</evidence>
<keyword evidence="5 7" id="KW-1133">Transmembrane helix</keyword>
<dbReference type="InterPro" id="IPR000515">
    <property type="entry name" value="MetI-like"/>
</dbReference>
<dbReference type="Gene3D" id="1.10.3720.10">
    <property type="entry name" value="MetI-like"/>
    <property type="match status" value="1"/>
</dbReference>
<keyword evidence="3" id="KW-1003">Cell membrane</keyword>
<dbReference type="Proteomes" id="UP000017090">
    <property type="component" value="Unassembled WGS sequence"/>
</dbReference>
<dbReference type="AlphaFoldDB" id="U7UE85"/>
<dbReference type="InterPro" id="IPR045621">
    <property type="entry name" value="BPD_transp_1_N"/>
</dbReference>
<keyword evidence="2 7" id="KW-0813">Transport</keyword>
<name>U7UE85_9FIRM</name>
<feature type="transmembrane region" description="Helical" evidence="7">
    <location>
        <begin position="284"/>
        <end position="306"/>
    </location>
</feature>
<reference evidence="9 10" key="1">
    <citation type="submission" date="2013-09" db="EMBL/GenBank/DDBJ databases">
        <authorList>
            <person name="Durkin A.S."/>
            <person name="Haft D.R."/>
            <person name="McCorrison J."/>
            <person name="Torralba M."/>
            <person name="Gillis M."/>
            <person name="Haft D.H."/>
            <person name="Methe B."/>
            <person name="Sutton G."/>
            <person name="Nelson K.E."/>
        </authorList>
    </citation>
    <scope>NUCLEOTIDE SEQUENCE [LARGE SCALE GENOMIC DNA]</scope>
    <source>
        <strain evidence="9 10">BV3C16-1</strain>
    </source>
</reference>
<accession>U7UE85</accession>
<comment type="subcellular location">
    <subcellularLocation>
        <location evidence="1 7">Cell membrane</location>
        <topology evidence="1 7">Multi-pass membrane protein</topology>
    </subcellularLocation>
</comment>
<sequence length="316" mass="34775">MKAFLSYAGHRLLLLIPFLIGITILSFLLGILSPGDPALAVLTMDGASEPTMEELAAMRHTMGLDRPLWIQYGSWLFHAVQGDLGNSYLTQKPVLNEILRRFPVTLHLAVCAIGWVICLGVPLGVWAARKKDSVSEFGLRILSLLCISIPSFWMAILCMLLFSEHLQILPSSGYGTIRQMIMPSFVLALGTMAAVMRLQQTTMLEVMEKEFILTEKAKGIPLSLIMKRHVLPNSLIPVITLLGTYFGSVLGGSVIIEDMFSIPGLGSYVLAAIWGRDYPVIQGYVIVSGTVFIVFNYAVDIICYLLNPLVRKGENG</sequence>
<evidence type="ECO:0000313" key="9">
    <source>
        <dbReference type="EMBL" id="ERT57174.1"/>
    </source>
</evidence>
<evidence type="ECO:0000256" key="6">
    <source>
        <dbReference type="ARBA" id="ARBA00023136"/>
    </source>
</evidence>
<dbReference type="GO" id="GO:0005886">
    <property type="term" value="C:plasma membrane"/>
    <property type="evidence" value="ECO:0007669"/>
    <property type="project" value="UniProtKB-SubCell"/>
</dbReference>